<dbReference type="Pfam" id="PF22528">
    <property type="entry name" value="PRMT_C"/>
    <property type="match status" value="1"/>
</dbReference>
<dbReference type="PANTHER" id="PTHR11006">
    <property type="entry name" value="PROTEIN ARGININE N-METHYLTRANSFERASE"/>
    <property type="match status" value="1"/>
</dbReference>
<protein>
    <recommendedName>
        <fullName evidence="3">type I protein arginine methyltransferase</fullName>
        <ecNumber evidence="3">2.1.1.319</ecNumber>
    </recommendedName>
</protein>
<keyword evidence="5 13" id="KW-0489">Methyltransferase</keyword>
<keyword evidence="10" id="KW-0804">Transcription</keyword>
<dbReference type="SUPFAM" id="SSF53335">
    <property type="entry name" value="S-adenosyl-L-methionine-dependent methyltransferases"/>
    <property type="match status" value="1"/>
</dbReference>
<accession>A0ABM0LV45</accession>
<organism evidence="15 16">
    <name type="scientific">Saccoglossus kowalevskii</name>
    <name type="common">Acorn worm</name>
    <dbReference type="NCBI Taxonomy" id="10224"/>
    <lineage>
        <taxon>Eukaryota</taxon>
        <taxon>Metazoa</taxon>
        <taxon>Hemichordata</taxon>
        <taxon>Enteropneusta</taxon>
        <taxon>Harrimaniidae</taxon>
        <taxon>Saccoglossus</taxon>
    </lineage>
</organism>
<dbReference type="RefSeq" id="XP_006811636.1">
    <property type="nucleotide sequence ID" value="XM_006811573.1"/>
</dbReference>
<gene>
    <name evidence="16" type="primary">LOC100378552</name>
</gene>
<keyword evidence="11" id="KW-0539">Nucleus</keyword>
<evidence type="ECO:0000259" key="14">
    <source>
        <dbReference type="Pfam" id="PF22528"/>
    </source>
</evidence>
<dbReference type="Gene3D" id="2.70.160.11">
    <property type="entry name" value="Hnrnp arginine n-methyltransferase1"/>
    <property type="match status" value="1"/>
</dbReference>
<evidence type="ECO:0000256" key="7">
    <source>
        <dbReference type="ARBA" id="ARBA00022691"/>
    </source>
</evidence>
<evidence type="ECO:0000256" key="2">
    <source>
        <dbReference type="ARBA" id="ARBA00004496"/>
    </source>
</evidence>
<reference evidence="16" key="1">
    <citation type="submission" date="2025-08" db="UniProtKB">
        <authorList>
            <consortium name="RefSeq"/>
        </authorList>
    </citation>
    <scope>IDENTIFICATION</scope>
    <source>
        <tissue evidence="16">Testes</tissue>
    </source>
</reference>
<keyword evidence="4" id="KW-0963">Cytoplasm</keyword>
<keyword evidence="9" id="KW-0805">Transcription regulation</keyword>
<evidence type="ECO:0000256" key="12">
    <source>
        <dbReference type="ARBA" id="ARBA00049086"/>
    </source>
</evidence>
<evidence type="ECO:0000256" key="9">
    <source>
        <dbReference type="ARBA" id="ARBA00023015"/>
    </source>
</evidence>
<comment type="subcellular location">
    <subcellularLocation>
        <location evidence="2">Cytoplasm</location>
    </subcellularLocation>
    <subcellularLocation>
        <location evidence="1">Nucleus</location>
    </subcellularLocation>
</comment>
<keyword evidence="8" id="KW-0156">Chromatin regulator</keyword>
<evidence type="ECO:0000256" key="1">
    <source>
        <dbReference type="ARBA" id="ARBA00004123"/>
    </source>
</evidence>
<evidence type="ECO:0000256" key="10">
    <source>
        <dbReference type="ARBA" id="ARBA00023163"/>
    </source>
</evidence>
<keyword evidence="6 13" id="KW-0808">Transferase</keyword>
<evidence type="ECO:0000256" key="8">
    <source>
        <dbReference type="ARBA" id="ARBA00022853"/>
    </source>
</evidence>
<comment type="catalytic activity">
    <reaction evidence="12">
        <text>L-arginyl-[protein] + 2 S-adenosyl-L-methionine = N(omega),N(omega)-dimethyl-L-arginyl-[protein] + 2 S-adenosyl-L-homocysteine + 2 H(+)</text>
        <dbReference type="Rhea" id="RHEA:48096"/>
        <dbReference type="Rhea" id="RHEA-COMP:10532"/>
        <dbReference type="Rhea" id="RHEA-COMP:11991"/>
        <dbReference type="ChEBI" id="CHEBI:15378"/>
        <dbReference type="ChEBI" id="CHEBI:29965"/>
        <dbReference type="ChEBI" id="CHEBI:57856"/>
        <dbReference type="ChEBI" id="CHEBI:59789"/>
        <dbReference type="ChEBI" id="CHEBI:61897"/>
        <dbReference type="EC" id="2.1.1.319"/>
    </reaction>
</comment>
<dbReference type="InterPro" id="IPR029063">
    <property type="entry name" value="SAM-dependent_MTases_sf"/>
</dbReference>
<dbReference type="PANTHER" id="PTHR11006:SF10">
    <property type="entry name" value="HISTONE-ARGININE METHYLTRANSFERASE CARMER-RELATED"/>
    <property type="match status" value="1"/>
</dbReference>
<dbReference type="PROSITE" id="PS51678">
    <property type="entry name" value="SAM_MT_PRMT"/>
    <property type="match status" value="1"/>
</dbReference>
<evidence type="ECO:0000313" key="15">
    <source>
        <dbReference type="Proteomes" id="UP000694865"/>
    </source>
</evidence>
<dbReference type="InterPro" id="IPR055135">
    <property type="entry name" value="PRMT_dom"/>
</dbReference>
<dbReference type="Proteomes" id="UP000694865">
    <property type="component" value="Unplaced"/>
</dbReference>
<keyword evidence="7 13" id="KW-0949">S-adenosyl-L-methionine</keyword>
<evidence type="ECO:0000256" key="5">
    <source>
        <dbReference type="ARBA" id="ARBA00022603"/>
    </source>
</evidence>
<evidence type="ECO:0000256" key="13">
    <source>
        <dbReference type="PROSITE-ProRule" id="PRU01015"/>
    </source>
</evidence>
<feature type="domain" description="Protein arginine N-methyltransferase" evidence="14">
    <location>
        <begin position="21"/>
        <end position="185"/>
    </location>
</feature>
<evidence type="ECO:0000256" key="6">
    <source>
        <dbReference type="ARBA" id="ARBA00022679"/>
    </source>
</evidence>
<evidence type="ECO:0000256" key="11">
    <source>
        <dbReference type="ARBA" id="ARBA00023242"/>
    </source>
</evidence>
<name>A0ABM0LV45_SACKO</name>
<evidence type="ECO:0000313" key="16">
    <source>
        <dbReference type="RefSeq" id="XP_006811636.1"/>
    </source>
</evidence>
<evidence type="ECO:0000256" key="3">
    <source>
        <dbReference type="ARBA" id="ARBA00011925"/>
    </source>
</evidence>
<evidence type="ECO:0000256" key="4">
    <source>
        <dbReference type="ARBA" id="ARBA00022490"/>
    </source>
</evidence>
<sequence>MDYIYHNLSFTSSGKMFPSQGDIHIAPFCDEALYMEQFTKANFWYQQSFHGIDLSSLRNAALQECFRQPIVDTFDIRICLARSVKHTIDFRTTHETDLHKIEIPLSYNILTSGTVHGLAFWFDVSFIGSVSTIYLSTAPTEPLTHWYQVRCLLQTPIFVKVGQTLSGKVILTCNKRQSYDIEIEAALQGSGTVSTNKLDLKNPFFRYTGTTSAAPPGFNTASPTENYWNQLTGDTTASNGIVDSNGLHNTAVGGGVVQSNLVPLANTDPISHSIVMSGGTSQLHGSRNSIAQQRTLPVPSSVGIAMTSTNVTQSNLVGGFSPYNFNQFIGGNQLPSNMMNTSHAAGF</sequence>
<dbReference type="InterPro" id="IPR025799">
    <property type="entry name" value="Arg_MeTrfase"/>
</dbReference>
<dbReference type="EC" id="2.1.1.319" evidence="3"/>
<keyword evidence="15" id="KW-1185">Reference proteome</keyword>
<proteinExistence type="predicted"/>
<dbReference type="GeneID" id="100378552"/>